<feature type="transmembrane region" description="Helical" evidence="1">
    <location>
        <begin position="330"/>
        <end position="349"/>
    </location>
</feature>
<keyword evidence="1" id="KW-0472">Membrane</keyword>
<dbReference type="RefSeq" id="WP_183511380.1">
    <property type="nucleotide sequence ID" value="NZ_BAABGK010000002.1"/>
</dbReference>
<evidence type="ECO:0000259" key="2">
    <source>
        <dbReference type="Pfam" id="PF07786"/>
    </source>
</evidence>
<feature type="transmembrane region" description="Helical" evidence="1">
    <location>
        <begin position="100"/>
        <end position="117"/>
    </location>
</feature>
<feature type="domain" description="Heparan-alpha-glucosaminide N-acetyltransferase catalytic" evidence="2">
    <location>
        <begin position="21"/>
        <end position="220"/>
    </location>
</feature>
<accession>A0A839QQA9</accession>
<evidence type="ECO:0000256" key="1">
    <source>
        <dbReference type="SAM" id="Phobius"/>
    </source>
</evidence>
<keyword evidence="1" id="KW-0812">Transmembrane</keyword>
<comment type="caution">
    <text evidence="3">The sequence shown here is derived from an EMBL/GenBank/DDBJ whole genome shotgun (WGS) entry which is preliminary data.</text>
</comment>
<feature type="transmembrane region" description="Helical" evidence="1">
    <location>
        <begin position="369"/>
        <end position="387"/>
    </location>
</feature>
<feature type="transmembrane region" description="Helical" evidence="1">
    <location>
        <begin position="62"/>
        <end position="88"/>
    </location>
</feature>
<reference evidence="3 4" key="1">
    <citation type="submission" date="2020-08" db="EMBL/GenBank/DDBJ databases">
        <title>Sequencing the genomes of 1000 actinobacteria strains.</title>
        <authorList>
            <person name="Klenk H.-P."/>
        </authorList>
    </citation>
    <scope>NUCLEOTIDE SEQUENCE [LARGE SCALE GENOMIC DNA]</scope>
    <source>
        <strain evidence="3 4">DSM 22826</strain>
    </source>
</reference>
<feature type="transmembrane region" description="Helical" evidence="1">
    <location>
        <begin position="188"/>
        <end position="212"/>
    </location>
</feature>
<dbReference type="Proteomes" id="UP000523000">
    <property type="component" value="Unassembled WGS sequence"/>
</dbReference>
<keyword evidence="1" id="KW-1133">Transmembrane helix</keyword>
<evidence type="ECO:0000313" key="4">
    <source>
        <dbReference type="Proteomes" id="UP000523000"/>
    </source>
</evidence>
<feature type="transmembrane region" description="Helical" evidence="1">
    <location>
        <begin position="224"/>
        <end position="242"/>
    </location>
</feature>
<keyword evidence="4" id="KW-1185">Reference proteome</keyword>
<proteinExistence type="predicted"/>
<sequence length="417" mass="42257">MRSPLPEPTSVLGRDPGPRARIPGIDVARGLALLGMVAVHLLPLESPGPGGVPEPTWAALWFAGKASTLFAVLAGTGLGLLAGGAVPLARARLAVVRRSVAARAGIIAVLGLGLAALDVPVAIILAHYGLLFIVTLPFLGLGARALARWAVGWLLLAPWLLAGLDTLLSPGRLDGSPGFTDLADPASFAGDLLLGGFYPVLLWTGFILLGLFLGRLRLNRPATAVLLLCCGTVLAAGARLASDLLLGLPGALGSLARATDGDPAALPTHLRTGQHLGGVGNSEWFQAIAAPHSGSLLDVLLVAGTAVAVLGACQLLAMALSATGRGRAMVLLWPLAGAGSATLTLYSAHLLALHLVPVGESGLSATTHFAIYVAAALAFGLLLRLLGRRGPLESAVHAVARSAASAPSAVSQRGRLD</sequence>
<dbReference type="InterPro" id="IPR012429">
    <property type="entry name" value="HGSNAT_cat"/>
</dbReference>
<feature type="transmembrane region" description="Helical" evidence="1">
    <location>
        <begin position="299"/>
        <end position="318"/>
    </location>
</feature>
<name>A0A839QQA9_9MICC</name>
<feature type="transmembrane region" description="Helical" evidence="1">
    <location>
        <begin position="123"/>
        <end position="143"/>
    </location>
</feature>
<dbReference type="AlphaFoldDB" id="A0A839QQA9"/>
<organism evidence="3 4">
    <name type="scientific">Paeniglutamicibacter cryotolerans</name>
    <dbReference type="NCBI Taxonomy" id="670079"/>
    <lineage>
        <taxon>Bacteria</taxon>
        <taxon>Bacillati</taxon>
        <taxon>Actinomycetota</taxon>
        <taxon>Actinomycetes</taxon>
        <taxon>Micrococcales</taxon>
        <taxon>Micrococcaceae</taxon>
        <taxon>Paeniglutamicibacter</taxon>
    </lineage>
</organism>
<evidence type="ECO:0000313" key="3">
    <source>
        <dbReference type="EMBL" id="MBB2996176.1"/>
    </source>
</evidence>
<feature type="transmembrane region" description="Helical" evidence="1">
    <location>
        <begin position="150"/>
        <end position="168"/>
    </location>
</feature>
<protein>
    <submittedName>
        <fullName evidence="3">Putative membrane protein YeiB</fullName>
    </submittedName>
</protein>
<gene>
    <name evidence="3" type="ORF">E9229_002367</name>
</gene>
<dbReference type="EMBL" id="JACHVS010000001">
    <property type="protein sequence ID" value="MBB2996176.1"/>
    <property type="molecule type" value="Genomic_DNA"/>
</dbReference>
<dbReference type="Pfam" id="PF07786">
    <property type="entry name" value="HGSNAT_cat"/>
    <property type="match status" value="1"/>
</dbReference>